<keyword evidence="2" id="KW-0812">Transmembrane</keyword>
<dbReference type="AlphaFoldDB" id="A0A4R0YQK2"/>
<dbReference type="PANTHER" id="PTHR40940">
    <property type="entry name" value="PROTEIN BATD-RELATED"/>
    <property type="match status" value="1"/>
</dbReference>
<evidence type="ECO:0000313" key="4">
    <source>
        <dbReference type="EMBL" id="TCI08706.1"/>
    </source>
</evidence>
<feature type="transmembrane region" description="Helical" evidence="2">
    <location>
        <begin position="403"/>
        <end position="422"/>
    </location>
</feature>
<comment type="caution">
    <text evidence="4">The sequence shown here is derived from an EMBL/GenBank/DDBJ whole genome shotgun (WGS) entry which is preliminary data.</text>
</comment>
<accession>A0A4R0YQK2</accession>
<dbReference type="InterPro" id="IPR057699">
    <property type="entry name" value="DUF7939"/>
</dbReference>
<organism evidence="4 5">
    <name type="scientific">Dyella soli</name>
    <dbReference type="NCBI Taxonomy" id="522319"/>
    <lineage>
        <taxon>Bacteria</taxon>
        <taxon>Pseudomonadati</taxon>
        <taxon>Pseudomonadota</taxon>
        <taxon>Gammaproteobacteria</taxon>
        <taxon>Lysobacterales</taxon>
        <taxon>Rhodanobacteraceae</taxon>
        <taxon>Dyella</taxon>
    </lineage>
</organism>
<reference evidence="4 5" key="1">
    <citation type="submission" date="2019-02" db="EMBL/GenBank/DDBJ databases">
        <title>Dyella amyloliquefaciens sp. nov., isolated from forest soil.</title>
        <authorList>
            <person name="Gao Z.-H."/>
            <person name="Qiu L.-H."/>
        </authorList>
    </citation>
    <scope>NUCLEOTIDE SEQUENCE [LARGE SCALE GENOMIC DNA]</scope>
    <source>
        <strain evidence="4 5">KACC 12747</strain>
    </source>
</reference>
<keyword evidence="2" id="KW-0472">Membrane</keyword>
<name>A0A4R0YQK2_9GAMM</name>
<proteinExistence type="predicted"/>
<feature type="region of interest" description="Disordered" evidence="1">
    <location>
        <begin position="374"/>
        <end position="395"/>
    </location>
</feature>
<evidence type="ECO:0000256" key="2">
    <source>
        <dbReference type="SAM" id="Phobius"/>
    </source>
</evidence>
<protein>
    <submittedName>
        <fullName evidence="4">Protein BatD</fullName>
    </submittedName>
</protein>
<keyword evidence="2" id="KW-1133">Transmembrane helix</keyword>
<sequence length="550" mass="58122">MLSLLPVWVAATEVRASLDRDKVALGETVTLNLRVEGGGMFDAPDLSALNKDFTVLGTSNNTSISIINGKRSAQLVYGVALRPNRVGTLTIPSLTFANGSTQALTLEVTPADDRAVANGRKDVYLEASLDPREAWVGEQVVYTVRLYLASPLANGSLDEPRVQGVELSKISDDLNYQQEKGGRRYNVIERRYALIPQKAGKLEIPPIAFSGELVEMADPDSFFGSTRAASAISQPVTLDVKAVPAEAGKTAWLPARELTLSLDGADARGALHVGQTLNLTMTVQATGLPYEALPSLSLPSIDGATVYPDKPVNGTRVIDSWLQGRRQQGFAVVPSRAGKLDIPATTLTWFNVRTGQSEVARIAPVTLDVLPATGTPAPAAPQDLPAPNVTAPAATTSSPSRQALVAGGIVLLLVGGAVGFALSRRRSQVVAAPAPTPRAPSIPSGSRGLRASFIAAARGSDPKAQYESLLAWARHERPGIQTLGDVEAQLASAEQGACIGLLQRSRYAPMAERIAGDRLAAAFRDGFQWKDSGPRETGGALAPLYPFKTD</sequence>
<keyword evidence="5" id="KW-1185">Reference proteome</keyword>
<dbReference type="Proteomes" id="UP000291822">
    <property type="component" value="Unassembled WGS sequence"/>
</dbReference>
<dbReference type="Pfam" id="PF25607">
    <property type="entry name" value="DUF7939"/>
    <property type="match status" value="1"/>
</dbReference>
<evidence type="ECO:0000259" key="3">
    <source>
        <dbReference type="Pfam" id="PF25607"/>
    </source>
</evidence>
<evidence type="ECO:0000256" key="1">
    <source>
        <dbReference type="SAM" id="MobiDB-lite"/>
    </source>
</evidence>
<dbReference type="PANTHER" id="PTHR40940:SF1">
    <property type="entry name" value="PROTEIN BATD"/>
    <property type="match status" value="1"/>
</dbReference>
<gene>
    <name evidence="4" type="ORF">EZM97_25470</name>
</gene>
<dbReference type="EMBL" id="SJTG01000004">
    <property type="protein sequence ID" value="TCI08706.1"/>
    <property type="molecule type" value="Genomic_DNA"/>
</dbReference>
<evidence type="ECO:0000313" key="5">
    <source>
        <dbReference type="Proteomes" id="UP000291822"/>
    </source>
</evidence>
<dbReference type="Pfam" id="PF13584">
    <property type="entry name" value="BatD"/>
    <property type="match status" value="2"/>
</dbReference>
<dbReference type="InterPro" id="IPR025738">
    <property type="entry name" value="BatD"/>
</dbReference>
<feature type="domain" description="DUF7939" evidence="3">
    <location>
        <begin position="450"/>
        <end position="524"/>
    </location>
</feature>